<keyword evidence="3 7" id="KW-0728">SH3 domain</keyword>
<evidence type="ECO:0000256" key="6">
    <source>
        <dbReference type="ARBA" id="ARBA00022927"/>
    </source>
</evidence>
<dbReference type="STRING" id="2018661.A0A2A2LT82"/>
<evidence type="ECO:0000313" key="12">
    <source>
        <dbReference type="Proteomes" id="UP000218231"/>
    </source>
</evidence>
<evidence type="ECO:0000256" key="4">
    <source>
        <dbReference type="ARBA" id="ARBA00022448"/>
    </source>
</evidence>
<evidence type="ECO:0000259" key="10">
    <source>
        <dbReference type="PROSITE" id="PS50179"/>
    </source>
</evidence>
<dbReference type="Pfam" id="PF00018">
    <property type="entry name" value="SH3_1"/>
    <property type="match status" value="1"/>
</dbReference>
<comment type="caution">
    <text evidence="11">The sequence shown here is derived from an EMBL/GenBank/DDBJ whole genome shotgun (WGS) entry which is preliminary data.</text>
</comment>
<dbReference type="InterPro" id="IPR001452">
    <property type="entry name" value="SH3_domain"/>
</dbReference>
<keyword evidence="5" id="KW-0967">Endosome</keyword>
<dbReference type="InterPro" id="IPR008942">
    <property type="entry name" value="ENTH_VHS"/>
</dbReference>
<sequence>MLGLFNDQSSPFDDVIEKVTAETLSTENWALILDICDKINSNPTQHSKLALMSIRKRLNHRDPHVVMYALSVLDSCWCNCGQPFRREVSSAAFINQLQANCTSGTRLIAEKARLMVKKWTENECASDASLSLVSSLFARLKEDGHSFESSEPKKVAPVVTDPYAVTSQEEEDALAKAIAMSLEEQDKRKVVKTSKLYPNSAATNGHTNKTEKLEMPFLQSIIPRIFSKIERKVRALYDFEAAEDNELSFVSGDIITVIDDNDSNWWRGRIGLQQGLFPSNFVTFDLEPTPEPVDLKPVAQQNQQVAQVDESLLLRCIQMLEALDPTGEVADPPELAQIEAAANTQAPLIDARLAAIDRQHNALASIDMAIRDVLNLYDHAVQSAQYQPTYQMQQPPAPANTQPQAQAQQPYPMHQQQHPSMYQQPQMSMSSGANMMPQQQVPVSDASMYGQAGGHPQTSTYPGYLPQTSSVPSMPASSAGYNNPSVSASIPHNHQPVQSVYAPQHPAMQMQPTYSVTQPTVHPYQ</sequence>
<dbReference type="PROSITE" id="PS50330">
    <property type="entry name" value="UIM"/>
    <property type="match status" value="1"/>
</dbReference>
<dbReference type="SMART" id="SM00326">
    <property type="entry name" value="SH3"/>
    <property type="match status" value="1"/>
</dbReference>
<evidence type="ECO:0000256" key="1">
    <source>
        <dbReference type="ARBA" id="ARBA00004177"/>
    </source>
</evidence>
<dbReference type="GO" id="GO:0033565">
    <property type="term" value="C:ESCRT-0 complex"/>
    <property type="evidence" value="ECO:0007669"/>
    <property type="project" value="TreeGrafter"/>
</dbReference>
<dbReference type="CDD" id="cd03568">
    <property type="entry name" value="VHS_STAM"/>
    <property type="match status" value="1"/>
</dbReference>
<evidence type="ECO:0000256" key="2">
    <source>
        <dbReference type="ARBA" id="ARBA00009666"/>
    </source>
</evidence>
<comment type="subcellular location">
    <subcellularLocation>
        <location evidence="1">Endosome</location>
    </subcellularLocation>
</comment>
<keyword evidence="4" id="KW-0813">Transport</keyword>
<dbReference type="InterPro" id="IPR003903">
    <property type="entry name" value="UIM_dom"/>
</dbReference>
<feature type="domain" description="SH3" evidence="9">
    <location>
        <begin position="228"/>
        <end position="287"/>
    </location>
</feature>
<reference evidence="11 12" key="1">
    <citation type="journal article" date="2017" name="Curr. Biol.">
        <title>Genome architecture and evolution of a unichromosomal asexual nematode.</title>
        <authorList>
            <person name="Fradin H."/>
            <person name="Zegar C."/>
            <person name="Gutwein M."/>
            <person name="Lucas J."/>
            <person name="Kovtun M."/>
            <person name="Corcoran D."/>
            <person name="Baugh L.R."/>
            <person name="Kiontke K."/>
            <person name="Gunsalus K."/>
            <person name="Fitch D.H."/>
            <person name="Piano F."/>
        </authorList>
    </citation>
    <scope>NUCLEOTIDE SEQUENCE [LARGE SCALE GENOMIC DNA]</scope>
    <source>
        <strain evidence="11">PF1309</strain>
    </source>
</reference>
<feature type="compositionally biased region" description="Low complexity" evidence="8">
    <location>
        <begin position="389"/>
        <end position="431"/>
    </location>
</feature>
<dbReference type="SUPFAM" id="SSF50044">
    <property type="entry name" value="SH3-domain"/>
    <property type="match status" value="1"/>
</dbReference>
<evidence type="ECO:0000256" key="3">
    <source>
        <dbReference type="ARBA" id="ARBA00022443"/>
    </source>
</evidence>
<keyword evidence="12" id="KW-1185">Reference proteome</keyword>
<feature type="region of interest" description="Disordered" evidence="8">
    <location>
        <begin position="389"/>
        <end position="434"/>
    </location>
</feature>
<dbReference type="Gene3D" id="1.25.40.90">
    <property type="match status" value="1"/>
</dbReference>
<dbReference type="Gene3D" id="2.30.30.40">
    <property type="entry name" value="SH3 Domains"/>
    <property type="match status" value="1"/>
</dbReference>
<dbReference type="EMBL" id="LIAE01006455">
    <property type="protein sequence ID" value="PAV89379.1"/>
    <property type="molecule type" value="Genomic_DNA"/>
</dbReference>
<dbReference type="GO" id="GO:0043328">
    <property type="term" value="P:protein transport to vacuole involved in ubiquitin-dependent protein catabolic process via the multivesicular body sorting pathway"/>
    <property type="evidence" value="ECO:0007669"/>
    <property type="project" value="TreeGrafter"/>
</dbReference>
<evidence type="ECO:0000313" key="11">
    <source>
        <dbReference type="EMBL" id="PAV89379.1"/>
    </source>
</evidence>
<dbReference type="AlphaFoldDB" id="A0A2A2LT82"/>
<organism evidence="11 12">
    <name type="scientific">Diploscapter pachys</name>
    <dbReference type="NCBI Taxonomy" id="2018661"/>
    <lineage>
        <taxon>Eukaryota</taxon>
        <taxon>Metazoa</taxon>
        <taxon>Ecdysozoa</taxon>
        <taxon>Nematoda</taxon>
        <taxon>Chromadorea</taxon>
        <taxon>Rhabditida</taxon>
        <taxon>Rhabditina</taxon>
        <taxon>Rhabditomorpha</taxon>
        <taxon>Rhabditoidea</taxon>
        <taxon>Rhabditidae</taxon>
        <taxon>Diploscapter</taxon>
    </lineage>
</organism>
<protein>
    <recommendedName>
        <fullName evidence="13">Signal transducing adapter molecule 1</fullName>
    </recommendedName>
</protein>
<gene>
    <name evidence="11" type="ORF">WR25_11924</name>
</gene>
<feature type="compositionally biased region" description="Polar residues" evidence="8">
    <location>
        <begin position="456"/>
        <end position="492"/>
    </location>
</feature>
<dbReference type="PRINTS" id="PR00452">
    <property type="entry name" value="SH3DOMAIN"/>
</dbReference>
<keyword evidence="6" id="KW-0653">Protein transport</keyword>
<dbReference type="Proteomes" id="UP000218231">
    <property type="component" value="Unassembled WGS sequence"/>
</dbReference>
<feature type="domain" description="VHS" evidence="10">
    <location>
        <begin position="19"/>
        <end position="148"/>
    </location>
</feature>
<dbReference type="PROSITE" id="PS50179">
    <property type="entry name" value="VHS"/>
    <property type="match status" value="1"/>
</dbReference>
<feature type="region of interest" description="Disordered" evidence="8">
    <location>
        <begin position="446"/>
        <end position="492"/>
    </location>
</feature>
<dbReference type="GO" id="GO:0035091">
    <property type="term" value="F:phosphatidylinositol binding"/>
    <property type="evidence" value="ECO:0007669"/>
    <property type="project" value="InterPro"/>
</dbReference>
<dbReference type="PANTHER" id="PTHR45929">
    <property type="entry name" value="JAK PATHWAY SIGNAL TRANSDUCTION ADAPTOR MOLECULE"/>
    <property type="match status" value="1"/>
</dbReference>
<dbReference type="InterPro" id="IPR050670">
    <property type="entry name" value="STAM"/>
</dbReference>
<dbReference type="GO" id="GO:0043130">
    <property type="term" value="F:ubiquitin binding"/>
    <property type="evidence" value="ECO:0007669"/>
    <property type="project" value="InterPro"/>
</dbReference>
<dbReference type="PRINTS" id="PR00499">
    <property type="entry name" value="P67PHOX"/>
</dbReference>
<comment type="similarity">
    <text evidence="2">Belongs to the STAM family.</text>
</comment>
<dbReference type="InterPro" id="IPR036028">
    <property type="entry name" value="SH3-like_dom_sf"/>
</dbReference>
<dbReference type="Gene3D" id="1.20.5.1940">
    <property type="match status" value="1"/>
</dbReference>
<dbReference type="Pfam" id="PF00790">
    <property type="entry name" value="VHS"/>
    <property type="match status" value="1"/>
</dbReference>
<name>A0A2A2LT82_9BILA</name>
<dbReference type="OrthoDB" id="10068368at2759"/>
<dbReference type="InterPro" id="IPR002014">
    <property type="entry name" value="VHS_dom"/>
</dbReference>
<dbReference type="FunFam" id="2.30.30.40:FF:000072">
    <property type="entry name" value="Unconventional Myosin IB"/>
    <property type="match status" value="1"/>
</dbReference>
<dbReference type="SMART" id="SM00288">
    <property type="entry name" value="VHS"/>
    <property type="match status" value="1"/>
</dbReference>
<dbReference type="PROSITE" id="PS50002">
    <property type="entry name" value="SH3"/>
    <property type="match status" value="1"/>
</dbReference>
<evidence type="ECO:0000256" key="8">
    <source>
        <dbReference type="SAM" id="MobiDB-lite"/>
    </source>
</evidence>
<dbReference type="SUPFAM" id="SSF48464">
    <property type="entry name" value="ENTH/VHS domain"/>
    <property type="match status" value="1"/>
</dbReference>
<accession>A0A2A2LT82</accession>
<evidence type="ECO:0000256" key="7">
    <source>
        <dbReference type="PROSITE-ProRule" id="PRU00192"/>
    </source>
</evidence>
<evidence type="ECO:0000259" key="9">
    <source>
        <dbReference type="PROSITE" id="PS50002"/>
    </source>
</evidence>
<evidence type="ECO:0000256" key="5">
    <source>
        <dbReference type="ARBA" id="ARBA00022753"/>
    </source>
</evidence>
<evidence type="ECO:0008006" key="13">
    <source>
        <dbReference type="Google" id="ProtNLM"/>
    </source>
</evidence>
<proteinExistence type="inferred from homology"/>
<dbReference type="PANTHER" id="PTHR45929:SF3">
    <property type="entry name" value="JAK PATHWAY SIGNAL TRANSDUCTION ADAPTOR MOLECULE"/>
    <property type="match status" value="1"/>
</dbReference>